<dbReference type="PANTHER" id="PTHR14917:SF4">
    <property type="entry name" value="SPERMATOGENESIS-ASSOCIATED 7"/>
    <property type="match status" value="1"/>
</dbReference>
<feature type="compositionally biased region" description="Polar residues" evidence="1">
    <location>
        <begin position="188"/>
        <end position="207"/>
    </location>
</feature>
<dbReference type="GO" id="GO:0036064">
    <property type="term" value="C:ciliary basal body"/>
    <property type="evidence" value="ECO:0007669"/>
    <property type="project" value="TreeGrafter"/>
</dbReference>
<organism evidence="2">
    <name type="scientific">Iconisemion striatum</name>
    <dbReference type="NCBI Taxonomy" id="60296"/>
    <lineage>
        <taxon>Eukaryota</taxon>
        <taxon>Metazoa</taxon>
        <taxon>Chordata</taxon>
        <taxon>Craniata</taxon>
        <taxon>Vertebrata</taxon>
        <taxon>Euteleostomi</taxon>
        <taxon>Actinopterygii</taxon>
        <taxon>Neopterygii</taxon>
        <taxon>Teleostei</taxon>
        <taxon>Neoteleostei</taxon>
        <taxon>Acanthomorphata</taxon>
        <taxon>Ovalentaria</taxon>
        <taxon>Atherinomorphae</taxon>
        <taxon>Cyprinodontiformes</taxon>
        <taxon>Nothobranchiidae</taxon>
        <taxon>Iconisemion</taxon>
    </lineage>
</organism>
<accession>A0A1A7YM33</accession>
<evidence type="ECO:0000313" key="2">
    <source>
        <dbReference type="EMBL" id="SBP31209.1"/>
    </source>
</evidence>
<dbReference type="GO" id="GO:0005930">
    <property type="term" value="C:axoneme"/>
    <property type="evidence" value="ECO:0007669"/>
    <property type="project" value="TreeGrafter"/>
</dbReference>
<proteinExistence type="predicted"/>
<dbReference type="AlphaFoldDB" id="A0A1A7YM33"/>
<dbReference type="GO" id="GO:0045494">
    <property type="term" value="P:photoreceptor cell maintenance"/>
    <property type="evidence" value="ECO:0007669"/>
    <property type="project" value="TreeGrafter"/>
</dbReference>
<feature type="region of interest" description="Disordered" evidence="1">
    <location>
        <begin position="298"/>
        <end position="322"/>
    </location>
</feature>
<dbReference type="InterPro" id="IPR029357">
    <property type="entry name" value="SPATA7"/>
</dbReference>
<feature type="region of interest" description="Disordered" evidence="1">
    <location>
        <begin position="187"/>
        <end position="227"/>
    </location>
</feature>
<reference evidence="2" key="2">
    <citation type="submission" date="2016-06" db="EMBL/GenBank/DDBJ databases">
        <title>The genome of a short-lived fish provides insights into sex chromosome evolution and the genetic control of aging.</title>
        <authorList>
            <person name="Reichwald K."/>
            <person name="Felder M."/>
            <person name="Petzold A."/>
            <person name="Koch P."/>
            <person name="Groth M."/>
            <person name="Platzer M."/>
        </authorList>
    </citation>
    <scope>NUCLEOTIDE SEQUENCE</scope>
    <source>
        <tissue evidence="2">Brain</tissue>
    </source>
</reference>
<dbReference type="PANTHER" id="PTHR14917">
    <property type="entry name" value="SPERMATOGENESIS-ASSOCIATED PROTEIN 7"/>
    <property type="match status" value="1"/>
</dbReference>
<reference evidence="2" key="1">
    <citation type="submission" date="2016-05" db="EMBL/GenBank/DDBJ databases">
        <authorList>
            <person name="Lavstsen T."/>
            <person name="Jespersen J.S."/>
        </authorList>
    </citation>
    <scope>NUCLEOTIDE SEQUENCE</scope>
    <source>
        <tissue evidence="2">Brain</tissue>
    </source>
</reference>
<dbReference type="Pfam" id="PF15244">
    <property type="entry name" value="HSD3"/>
    <property type="match status" value="1"/>
</dbReference>
<dbReference type="GO" id="GO:0120200">
    <property type="term" value="C:rod photoreceptor outer segment"/>
    <property type="evidence" value="ECO:0007669"/>
    <property type="project" value="TreeGrafter"/>
</dbReference>
<sequence length="322" mass="36583">MVSHYKKIYSAKAAIDTSVPKSLLQSVKYKDQIRKEQLRNGVRPQSALSFSQRNSRTSCLSAQYDDRPYLCSRSSVISSSKFTSSFNNKDVVYPSNKVSAHYSRPSSEMKYQSPDFQRKQSTFSLGALRDQDCYKAFQDPVKKTYSGDLLQKHSQHFTQEKPFTPKTLKSEKSSYLSKYRYYRAPKIKSSQEGSNSGQMQQETCEQSAENRKSTQESEEPSQECSAEHEWFGDQVYRTALSPSGQEESVHQVDATAVNIPDDYVHTSLDSDQKQADIHNDGQFEELEYLGKTLSEVLHVSSNTQSEDVETAQGPHTNSDDEF</sequence>
<dbReference type="EMBL" id="HADX01008977">
    <property type="protein sequence ID" value="SBP31209.1"/>
    <property type="molecule type" value="Transcribed_RNA"/>
</dbReference>
<protein>
    <submittedName>
        <fullName evidence="2">Spermatogenesis associated 7</fullName>
    </submittedName>
</protein>
<name>A0A1A7YM33_9TELE</name>
<evidence type="ECO:0000256" key="1">
    <source>
        <dbReference type="SAM" id="MobiDB-lite"/>
    </source>
</evidence>
<dbReference type="GO" id="GO:0120206">
    <property type="term" value="C:photoreceptor distal connecting cilium"/>
    <property type="evidence" value="ECO:0007669"/>
    <property type="project" value="TreeGrafter"/>
</dbReference>
<dbReference type="GO" id="GO:0000226">
    <property type="term" value="P:microtubule cytoskeleton organization"/>
    <property type="evidence" value="ECO:0007669"/>
    <property type="project" value="TreeGrafter"/>
</dbReference>
<gene>
    <name evidence="2" type="primary">SPATA7</name>
</gene>